<keyword evidence="11" id="KW-1185">Reference proteome</keyword>
<evidence type="ECO:0000259" key="9">
    <source>
        <dbReference type="Pfam" id="PF15311"/>
    </source>
</evidence>
<comment type="similarity">
    <text evidence="3">Belongs to the HYLS1 family.</text>
</comment>
<feature type="compositionally biased region" description="Basic residues" evidence="8">
    <location>
        <begin position="157"/>
        <end position="178"/>
    </location>
</feature>
<dbReference type="Proteomes" id="UP000835052">
    <property type="component" value="Unassembled WGS sequence"/>
</dbReference>
<proteinExistence type="inferred from homology"/>
<keyword evidence="5" id="KW-0970">Cilium biogenesis/degradation</keyword>
<dbReference type="PANTHER" id="PTHR34174:SF1">
    <property type="entry name" value="CENTRIOLAR AND CILIOGENESIS-ASSOCIATED PROTEIN HYLS1"/>
    <property type="match status" value="1"/>
</dbReference>
<feature type="domain" description="Centriolar and ciliogenesis-associated protein HYLS1 C-terminal" evidence="9">
    <location>
        <begin position="183"/>
        <end position="233"/>
    </location>
</feature>
<dbReference type="GO" id="GO:0005814">
    <property type="term" value="C:centriole"/>
    <property type="evidence" value="ECO:0007669"/>
    <property type="project" value="UniProtKB-SubCell"/>
</dbReference>
<keyword evidence="7" id="KW-0966">Cell projection</keyword>
<evidence type="ECO:0000256" key="7">
    <source>
        <dbReference type="ARBA" id="ARBA00023273"/>
    </source>
</evidence>
<dbReference type="OrthoDB" id="6343432at2759"/>
<dbReference type="GO" id="GO:0060271">
    <property type="term" value="P:cilium assembly"/>
    <property type="evidence" value="ECO:0007669"/>
    <property type="project" value="TreeGrafter"/>
</dbReference>
<comment type="caution">
    <text evidence="10">The sequence shown here is derived from an EMBL/GenBank/DDBJ whole genome shotgun (WGS) entry which is preliminary data.</text>
</comment>
<accession>A0A8S1GQE0</accession>
<comment type="subcellular location">
    <subcellularLocation>
        <location evidence="2">Cell projection</location>
        <location evidence="2">Cilium</location>
    </subcellularLocation>
    <subcellularLocation>
        <location evidence="1">Cytoplasm</location>
        <location evidence="1">Cytoskeleton</location>
        <location evidence="1">Microtubule organizing center</location>
        <location evidence="1">Centrosome</location>
        <location evidence="1">Centriole</location>
    </subcellularLocation>
</comment>
<evidence type="ECO:0000256" key="5">
    <source>
        <dbReference type="ARBA" id="ARBA00022794"/>
    </source>
</evidence>
<dbReference type="InterPro" id="IPR027918">
    <property type="entry name" value="HYLS1_C_dom"/>
</dbReference>
<evidence type="ECO:0000256" key="8">
    <source>
        <dbReference type="SAM" id="MobiDB-lite"/>
    </source>
</evidence>
<organism evidence="10 11">
    <name type="scientific">Caenorhabditis auriculariae</name>
    <dbReference type="NCBI Taxonomy" id="2777116"/>
    <lineage>
        <taxon>Eukaryota</taxon>
        <taxon>Metazoa</taxon>
        <taxon>Ecdysozoa</taxon>
        <taxon>Nematoda</taxon>
        <taxon>Chromadorea</taxon>
        <taxon>Rhabditida</taxon>
        <taxon>Rhabditina</taxon>
        <taxon>Rhabditomorpha</taxon>
        <taxon>Rhabditoidea</taxon>
        <taxon>Rhabditidae</taxon>
        <taxon>Peloderinae</taxon>
        <taxon>Caenorhabditis</taxon>
    </lineage>
</organism>
<gene>
    <name evidence="10" type="ORF">CAUJ_LOCUS1764</name>
</gene>
<dbReference type="Pfam" id="PF15311">
    <property type="entry name" value="HYLS1_C"/>
    <property type="match status" value="1"/>
</dbReference>
<dbReference type="InterPro" id="IPR052319">
    <property type="entry name" value="Centriolar_ciliogenesis_assoc"/>
</dbReference>
<keyword evidence="6" id="KW-0206">Cytoskeleton</keyword>
<evidence type="ECO:0000313" key="11">
    <source>
        <dbReference type="Proteomes" id="UP000835052"/>
    </source>
</evidence>
<dbReference type="AlphaFoldDB" id="A0A8S1GQE0"/>
<evidence type="ECO:0000256" key="2">
    <source>
        <dbReference type="ARBA" id="ARBA00004138"/>
    </source>
</evidence>
<dbReference type="PANTHER" id="PTHR34174">
    <property type="entry name" value="HYDROLETHALUS SYNDROME PROTEIN 1"/>
    <property type="match status" value="1"/>
</dbReference>
<name>A0A8S1GQE0_9PELO</name>
<feature type="region of interest" description="Disordered" evidence="8">
    <location>
        <begin position="153"/>
        <end position="192"/>
    </location>
</feature>
<reference evidence="10" key="1">
    <citation type="submission" date="2020-10" db="EMBL/GenBank/DDBJ databases">
        <authorList>
            <person name="Kikuchi T."/>
        </authorList>
    </citation>
    <scope>NUCLEOTIDE SEQUENCE</scope>
    <source>
        <strain evidence="10">NKZ352</strain>
    </source>
</reference>
<protein>
    <recommendedName>
        <fullName evidence="9">Centriolar and ciliogenesis-associated protein HYLS1 C-terminal domain-containing protein</fullName>
    </recommendedName>
</protein>
<evidence type="ECO:0000313" key="10">
    <source>
        <dbReference type="EMBL" id="CAD6185845.1"/>
    </source>
</evidence>
<evidence type="ECO:0000256" key="3">
    <source>
        <dbReference type="ARBA" id="ARBA00010091"/>
    </source>
</evidence>
<sequence>MNSNWFTDQEIEDVLQDMGEAVPADSLPALRKAVNEIAGESESSESGEDLNESWFSSLCIDDLNQMPSMAPVFSSNSDSDASVCPSPIAVRVRDRNGYHTNHISDNDDSNSLLNYPEVEQLINDAYRSIGNVYNSCTLMDEFLTALKAADMEEESRKHSRRCGKKPQKAVRQIYRSKRPSSSVSKKPGRAPFKYDPVTRYHLYKEEWERHPAPGENRRLSLRWKIREFMLRADLPRLNKDKLKEAAEHPKDWSPRPYLD</sequence>
<evidence type="ECO:0000256" key="6">
    <source>
        <dbReference type="ARBA" id="ARBA00023212"/>
    </source>
</evidence>
<feature type="region of interest" description="Disordered" evidence="8">
    <location>
        <begin position="239"/>
        <end position="259"/>
    </location>
</feature>
<evidence type="ECO:0000256" key="1">
    <source>
        <dbReference type="ARBA" id="ARBA00004114"/>
    </source>
</evidence>
<dbReference type="GO" id="GO:0097730">
    <property type="term" value="C:non-motile cilium"/>
    <property type="evidence" value="ECO:0007669"/>
    <property type="project" value="TreeGrafter"/>
</dbReference>
<dbReference type="EMBL" id="CAJGYM010000003">
    <property type="protein sequence ID" value="CAD6185845.1"/>
    <property type="molecule type" value="Genomic_DNA"/>
</dbReference>
<keyword evidence="4" id="KW-0963">Cytoplasm</keyword>
<evidence type="ECO:0000256" key="4">
    <source>
        <dbReference type="ARBA" id="ARBA00022490"/>
    </source>
</evidence>